<evidence type="ECO:0000259" key="5">
    <source>
        <dbReference type="PROSITE" id="PS50887"/>
    </source>
</evidence>
<dbReference type="EC" id="2.7.7.65" evidence="1"/>
<dbReference type="InterPro" id="IPR050469">
    <property type="entry name" value="Diguanylate_Cyclase"/>
</dbReference>
<dbReference type="RefSeq" id="WP_323438312.1">
    <property type="nucleotide sequence ID" value="NZ_JAYFUH010000077.1"/>
</dbReference>
<protein>
    <recommendedName>
        <fullName evidence="1">diguanylate cyclase</fullName>
        <ecNumber evidence="1">2.7.7.65</ecNumber>
    </recommendedName>
</protein>
<dbReference type="PANTHER" id="PTHR45138">
    <property type="entry name" value="REGULATORY COMPONENTS OF SENSORY TRANSDUCTION SYSTEM"/>
    <property type="match status" value="1"/>
</dbReference>
<dbReference type="Pfam" id="PF00990">
    <property type="entry name" value="GGDEF"/>
    <property type="match status" value="1"/>
</dbReference>
<dbReference type="EMBL" id="JAYFUH010000077">
    <property type="protein sequence ID" value="MEA5667196.1"/>
    <property type="molecule type" value="Genomic_DNA"/>
</dbReference>
<evidence type="ECO:0000256" key="4">
    <source>
        <dbReference type="SAM" id="MobiDB-lite"/>
    </source>
</evidence>
<feature type="domain" description="GGDEF" evidence="5">
    <location>
        <begin position="377"/>
        <end position="508"/>
    </location>
</feature>
<dbReference type="NCBIfam" id="TIGR00254">
    <property type="entry name" value="GGDEF"/>
    <property type="match status" value="1"/>
</dbReference>
<name>A0ABU5V1H2_9GAMM</name>
<sequence>MADSSDSSAPGSLGLGRILSRRTSSAPRPEPATLDNPGMALLQRLFVGADSPEPLLGAFAQGMCSLPGELGDMGQRLHSAHAERDWERYGRLMRQLIDKYIRTIEQEPPVGNGEAAQLRDLLANTLDAVLASLMQHSPELEQQARRMGEELRAWRSGQALQPVAQHLRELCHQVGVRSEGLQEQRDLLLSLFDLLLENITELLDADSWLHGQIRSVRQLLSGPLDGDALEQTRNDLREVIYRQGLLRQGIDESKQAMKELMVDFIDQVDGMAIETGEYHDRIASYAIAVRQSRSIADLTSLLQDVLQDTARVQAQAARARDHLANARAEAQAAEQRVRQLETELAEAGNQLRTDPLTGALNRRGLDALLSSLPDDGATLSIALLDLDHFSQTNAAFGHAGGDRALRHLVATAQARLGSHGHVARLGGDEFVLVLPAMPQAQAQTQLRRLQEALAQRPFLQDDQRVHVRFSAGTAQRRPGEPTELLLQRADRALYAAKQAGRDQIRNAD</sequence>
<dbReference type="SMART" id="SM00267">
    <property type="entry name" value="GGDEF"/>
    <property type="match status" value="1"/>
</dbReference>
<feature type="region of interest" description="Disordered" evidence="4">
    <location>
        <begin position="1"/>
        <end position="35"/>
    </location>
</feature>
<evidence type="ECO:0000256" key="2">
    <source>
        <dbReference type="ARBA" id="ARBA00034247"/>
    </source>
</evidence>
<keyword evidence="6" id="KW-0548">Nucleotidyltransferase</keyword>
<dbReference type="InterPro" id="IPR043128">
    <property type="entry name" value="Rev_trsase/Diguanyl_cyclase"/>
</dbReference>
<evidence type="ECO:0000256" key="1">
    <source>
        <dbReference type="ARBA" id="ARBA00012528"/>
    </source>
</evidence>
<dbReference type="PANTHER" id="PTHR45138:SF9">
    <property type="entry name" value="DIGUANYLATE CYCLASE DGCM-RELATED"/>
    <property type="match status" value="1"/>
</dbReference>
<feature type="compositionally biased region" description="Polar residues" evidence="4">
    <location>
        <begin position="1"/>
        <end position="10"/>
    </location>
</feature>
<keyword evidence="3" id="KW-0175">Coiled coil</keyword>
<evidence type="ECO:0000256" key="3">
    <source>
        <dbReference type="SAM" id="Coils"/>
    </source>
</evidence>
<dbReference type="Gene3D" id="3.30.70.270">
    <property type="match status" value="1"/>
</dbReference>
<dbReference type="PROSITE" id="PS50887">
    <property type="entry name" value="GGDEF"/>
    <property type="match status" value="1"/>
</dbReference>
<feature type="coiled-coil region" evidence="3">
    <location>
        <begin position="309"/>
        <end position="350"/>
    </location>
</feature>
<dbReference type="CDD" id="cd01949">
    <property type="entry name" value="GGDEF"/>
    <property type="match status" value="1"/>
</dbReference>
<dbReference type="GO" id="GO:0052621">
    <property type="term" value="F:diguanylate cyclase activity"/>
    <property type="evidence" value="ECO:0007669"/>
    <property type="project" value="UniProtKB-EC"/>
</dbReference>
<keyword evidence="7" id="KW-1185">Reference proteome</keyword>
<comment type="caution">
    <text evidence="6">The sequence shown here is derived from an EMBL/GenBank/DDBJ whole genome shotgun (WGS) entry which is preliminary data.</text>
</comment>
<evidence type="ECO:0000313" key="6">
    <source>
        <dbReference type="EMBL" id="MEA5667196.1"/>
    </source>
</evidence>
<proteinExistence type="predicted"/>
<reference evidence="6 7" key="1">
    <citation type="submission" date="2023-12" db="EMBL/GenBank/DDBJ databases">
        <title>Stenotrophomonas guangdongensis sp. nov., isolated from wilted pepper plants (Capsicum annuum).</title>
        <authorList>
            <person name="Qiu M."/>
            <person name="Li Y."/>
            <person name="Liu Q."/>
            <person name="Zhang X."/>
            <person name="Huang Y."/>
            <person name="Guo R."/>
            <person name="Hu M."/>
            <person name="Zhou J."/>
            <person name="Zhou X."/>
        </authorList>
    </citation>
    <scope>NUCLEOTIDE SEQUENCE [LARGE SCALE GENOMIC DNA]</scope>
    <source>
        <strain evidence="6 7">MH1</strain>
    </source>
</reference>
<organism evidence="6 7">
    <name type="scientific">Stenotrophomonas capsici</name>
    <dbReference type="NCBI Taxonomy" id="3110230"/>
    <lineage>
        <taxon>Bacteria</taxon>
        <taxon>Pseudomonadati</taxon>
        <taxon>Pseudomonadota</taxon>
        <taxon>Gammaproteobacteria</taxon>
        <taxon>Lysobacterales</taxon>
        <taxon>Lysobacteraceae</taxon>
        <taxon>Stenotrophomonas</taxon>
    </lineage>
</organism>
<comment type="catalytic activity">
    <reaction evidence="2">
        <text>2 GTP = 3',3'-c-di-GMP + 2 diphosphate</text>
        <dbReference type="Rhea" id="RHEA:24898"/>
        <dbReference type="ChEBI" id="CHEBI:33019"/>
        <dbReference type="ChEBI" id="CHEBI:37565"/>
        <dbReference type="ChEBI" id="CHEBI:58805"/>
        <dbReference type="EC" id="2.7.7.65"/>
    </reaction>
</comment>
<dbReference type="InterPro" id="IPR000160">
    <property type="entry name" value="GGDEF_dom"/>
</dbReference>
<dbReference type="InterPro" id="IPR029787">
    <property type="entry name" value="Nucleotide_cyclase"/>
</dbReference>
<accession>A0ABU5V1H2</accession>
<evidence type="ECO:0000313" key="7">
    <source>
        <dbReference type="Proteomes" id="UP001301653"/>
    </source>
</evidence>
<dbReference type="SUPFAM" id="SSF55073">
    <property type="entry name" value="Nucleotide cyclase"/>
    <property type="match status" value="1"/>
</dbReference>
<gene>
    <name evidence="6" type="ORF">VA603_06550</name>
</gene>
<dbReference type="Proteomes" id="UP001301653">
    <property type="component" value="Unassembled WGS sequence"/>
</dbReference>
<keyword evidence="6" id="KW-0808">Transferase</keyword>